<keyword evidence="9" id="KW-0446">Lipid-binding</keyword>
<keyword evidence="11" id="KW-0968">Cytoplasmic vesicle</keyword>
<comment type="caution">
    <text evidence="16">The sequence shown here is derived from an EMBL/GenBank/DDBJ whole genome shotgun (WGS) entry which is preliminary data.</text>
</comment>
<dbReference type="SMART" id="SM00312">
    <property type="entry name" value="PX"/>
    <property type="match status" value="1"/>
</dbReference>
<evidence type="ECO:0000256" key="6">
    <source>
        <dbReference type="ARBA" id="ARBA00022490"/>
    </source>
</evidence>
<dbReference type="AlphaFoldDB" id="A0AAV2I263"/>
<keyword evidence="10" id="KW-0472">Membrane</keyword>
<dbReference type="EMBL" id="CAXITT010000310">
    <property type="protein sequence ID" value="CAL1538740.1"/>
    <property type="molecule type" value="Genomic_DNA"/>
</dbReference>
<dbReference type="Pfam" id="PF00787">
    <property type="entry name" value="PX"/>
    <property type="match status" value="1"/>
</dbReference>
<evidence type="ECO:0000256" key="11">
    <source>
        <dbReference type="ARBA" id="ARBA00023329"/>
    </source>
</evidence>
<dbReference type="InterPro" id="IPR028666">
    <property type="entry name" value="SNX17_FERM_N"/>
</dbReference>
<evidence type="ECO:0000256" key="5">
    <source>
        <dbReference type="ARBA" id="ARBA00022448"/>
    </source>
</evidence>
<evidence type="ECO:0000256" key="4">
    <source>
        <dbReference type="ARBA" id="ARBA00015282"/>
    </source>
</evidence>
<evidence type="ECO:0000256" key="12">
    <source>
        <dbReference type="ARBA" id="ARBA00045612"/>
    </source>
</evidence>
<dbReference type="GO" id="GO:0007165">
    <property type="term" value="P:signal transduction"/>
    <property type="evidence" value="ECO:0007669"/>
    <property type="project" value="InterPro"/>
</dbReference>
<evidence type="ECO:0000256" key="3">
    <source>
        <dbReference type="ARBA" id="ARBA00010883"/>
    </source>
</evidence>
<evidence type="ECO:0000256" key="1">
    <source>
        <dbReference type="ARBA" id="ARBA00004180"/>
    </source>
</evidence>
<dbReference type="FunFam" id="1.20.80.60:FF:000001">
    <property type="entry name" value="Sorting nexin-17 isoform1"/>
    <property type="match status" value="1"/>
</dbReference>
<evidence type="ECO:0000259" key="14">
    <source>
        <dbReference type="PROSITE" id="PS50195"/>
    </source>
</evidence>
<dbReference type="PANTHER" id="PTHR12431">
    <property type="entry name" value="SORTING NEXIN 17 AND 27"/>
    <property type="match status" value="1"/>
</dbReference>
<feature type="domain" description="Ras-associating" evidence="15">
    <location>
        <begin position="115"/>
        <end position="205"/>
    </location>
</feature>
<dbReference type="Proteomes" id="UP001497497">
    <property type="component" value="Unassembled WGS sequence"/>
</dbReference>
<name>A0AAV2I263_LYMST</name>
<dbReference type="PROSITE" id="PS50195">
    <property type="entry name" value="PX"/>
    <property type="match status" value="1"/>
</dbReference>
<dbReference type="PROSITE" id="PS50200">
    <property type="entry name" value="RA"/>
    <property type="match status" value="1"/>
</dbReference>
<protein>
    <recommendedName>
        <fullName evidence="4">Sorting nexin-17</fullName>
    </recommendedName>
</protein>
<dbReference type="Pfam" id="PF21273">
    <property type="entry name" value="SNX17-27-31_F1_FERM"/>
    <property type="match status" value="1"/>
</dbReference>
<dbReference type="InterPro" id="IPR001683">
    <property type="entry name" value="PX_dom"/>
</dbReference>
<proteinExistence type="inferred from homology"/>
<dbReference type="SUPFAM" id="SSF64268">
    <property type="entry name" value="PX domain"/>
    <property type="match status" value="1"/>
</dbReference>
<gene>
    <name evidence="16" type="ORF">GSLYS_00012561001</name>
</gene>
<dbReference type="InterPro" id="IPR048767">
    <property type="entry name" value="SNX17-31_FERM_F2"/>
</dbReference>
<organism evidence="16 17">
    <name type="scientific">Lymnaea stagnalis</name>
    <name type="common">Great pond snail</name>
    <name type="synonym">Helix stagnalis</name>
    <dbReference type="NCBI Taxonomy" id="6523"/>
    <lineage>
        <taxon>Eukaryota</taxon>
        <taxon>Metazoa</taxon>
        <taxon>Spiralia</taxon>
        <taxon>Lophotrochozoa</taxon>
        <taxon>Mollusca</taxon>
        <taxon>Gastropoda</taxon>
        <taxon>Heterobranchia</taxon>
        <taxon>Euthyneura</taxon>
        <taxon>Panpulmonata</taxon>
        <taxon>Hygrophila</taxon>
        <taxon>Lymnaeoidea</taxon>
        <taxon>Lymnaeidae</taxon>
        <taxon>Lymnaea</taxon>
    </lineage>
</organism>
<dbReference type="Gene3D" id="2.30.29.30">
    <property type="entry name" value="Pleckstrin-homology domain (PH domain)/Phosphotyrosine-binding domain (PTB)"/>
    <property type="match status" value="1"/>
</dbReference>
<dbReference type="GO" id="GO:0005769">
    <property type="term" value="C:early endosome"/>
    <property type="evidence" value="ECO:0007669"/>
    <property type="project" value="UniProtKB-SubCell"/>
</dbReference>
<keyword evidence="7" id="KW-0967">Endosome</keyword>
<dbReference type="Gene3D" id="3.10.20.90">
    <property type="entry name" value="Phosphatidylinositol 3-kinase Catalytic Subunit, Chain A, domain 1"/>
    <property type="match status" value="1"/>
</dbReference>
<dbReference type="Gene3D" id="1.20.80.60">
    <property type="match status" value="1"/>
</dbReference>
<dbReference type="InterPro" id="IPR048763">
    <property type="entry name" value="SNX17-31_FERM_F1"/>
</dbReference>
<comment type="similarity">
    <text evidence="3">Belongs to the sorting nexin family.</text>
</comment>
<evidence type="ECO:0000256" key="2">
    <source>
        <dbReference type="ARBA" id="ARBA00004412"/>
    </source>
</evidence>
<dbReference type="CDD" id="cd16121">
    <property type="entry name" value="FERM_F1_SNX17"/>
    <property type="match status" value="1"/>
</dbReference>
<evidence type="ECO:0000256" key="7">
    <source>
        <dbReference type="ARBA" id="ARBA00022753"/>
    </source>
</evidence>
<dbReference type="InterPro" id="IPR036871">
    <property type="entry name" value="PX_dom_sf"/>
</dbReference>
<evidence type="ECO:0000313" key="17">
    <source>
        <dbReference type="Proteomes" id="UP001497497"/>
    </source>
</evidence>
<evidence type="ECO:0000256" key="10">
    <source>
        <dbReference type="ARBA" id="ARBA00023136"/>
    </source>
</evidence>
<sequence>MHFSIPDTEEVKEGSTSFTIYNIYINGVFHCKARYKQLRQFHDELRKEFGSLVLPEFPKKKLLALSPVEIEQRRVTLERYIQLVSQDPQIGSSPLFNSFLLTAQQESQVEEAEQVTLDAFLMNGHKITISLMSTDQTEDVLEKVAQQIEIPDDFVYYFSLFLVKKEDDGDNSIVRRLQEFESPYLSLKAANKTVVHRIVLRKGYWDTSYDDDLLENKVTMNLLYVQANSDIERQWILATKEQLNHLVNLRKKGSKREFLRLARTLKYYGYMQFKPCLTDYPQQNTRVIISAGQKELNFRVQVEGQVKEGSFKITRMRCWRITTINSNTNENSSSTNEKSSSTNPKSQLELSFEYLMSKDTLQWISIISDQAMLISMCLQNMVDELIMKKQGKRFKKPQDRLRVNKITGPFKPLSRELSYGFDKSPTKENFTAPEDQSAITKAMDSVKKMGRGGPKEETITENDAFEGIGDEDL</sequence>
<accession>A0AAV2I263</accession>
<dbReference type="CDD" id="cd06885">
    <property type="entry name" value="PX_SNX17_31"/>
    <property type="match status" value="1"/>
</dbReference>
<dbReference type="InterPro" id="IPR011993">
    <property type="entry name" value="PH-like_dom_sf"/>
</dbReference>
<comment type="function">
    <text evidence="12">Critical regulator of endosomal recycling of numerous surface proteins, including integrins, signaling receptor and channels. Binds to NPxY sequences in the cytoplasmic tails of target cargos. Associates with retriever and CCC complexes to prevent lysosomal degradation and promote cell surface recycling of numerous cargos such as integrins ITGB1, ITGB5 and their associated alpha subunits. Also required for maintenance of normal cell surface levels of APP and LRP1. Interacts with membranes containing phosphatidylinositol 3-phosphate (PtdIns(3P)).</text>
</comment>
<dbReference type="CDD" id="cd13337">
    <property type="entry name" value="FERM-like_C_SNX17"/>
    <property type="match status" value="1"/>
</dbReference>
<keyword evidence="8" id="KW-0653">Protein transport</keyword>
<evidence type="ECO:0000256" key="8">
    <source>
        <dbReference type="ARBA" id="ARBA00022927"/>
    </source>
</evidence>
<dbReference type="GO" id="GO:0030659">
    <property type="term" value="C:cytoplasmic vesicle membrane"/>
    <property type="evidence" value="ECO:0007669"/>
    <property type="project" value="UniProtKB-SubCell"/>
</dbReference>
<keyword evidence="5" id="KW-0813">Transport</keyword>
<dbReference type="FunFam" id="3.30.1520.10:FF:000008">
    <property type="entry name" value="Sorting nexin-17 isoform1"/>
    <property type="match status" value="1"/>
</dbReference>
<dbReference type="PANTHER" id="PTHR12431:SF14">
    <property type="entry name" value="LD15323P"/>
    <property type="match status" value="1"/>
</dbReference>
<dbReference type="FunFam" id="2.30.29.30:FF:000145">
    <property type="entry name" value="Sorting nexin-17 isoform1"/>
    <property type="match status" value="1"/>
</dbReference>
<dbReference type="InterPro" id="IPR040842">
    <property type="entry name" value="SNX17/31_FERM"/>
</dbReference>
<keyword evidence="17" id="KW-1185">Reference proteome</keyword>
<keyword evidence="6" id="KW-0963">Cytoplasm</keyword>
<dbReference type="Pfam" id="PF21271">
    <property type="entry name" value="SNX17-31_F2_FERM"/>
    <property type="match status" value="1"/>
</dbReference>
<dbReference type="GO" id="GO:0006886">
    <property type="term" value="P:intracellular protein transport"/>
    <property type="evidence" value="ECO:0007669"/>
    <property type="project" value="TreeGrafter"/>
</dbReference>
<dbReference type="InterPro" id="IPR037836">
    <property type="entry name" value="SNX17_FERM-like_dom"/>
</dbReference>
<dbReference type="GO" id="GO:0035091">
    <property type="term" value="F:phosphatidylinositol binding"/>
    <property type="evidence" value="ECO:0007669"/>
    <property type="project" value="InterPro"/>
</dbReference>
<dbReference type="Pfam" id="PF18116">
    <property type="entry name" value="SNX17_FERM_C"/>
    <property type="match status" value="1"/>
</dbReference>
<dbReference type="InterPro" id="IPR000159">
    <property type="entry name" value="RA_dom"/>
</dbReference>
<feature type="domain" description="PX" evidence="14">
    <location>
        <begin position="1"/>
        <end position="107"/>
    </location>
</feature>
<evidence type="ECO:0000259" key="15">
    <source>
        <dbReference type="PROSITE" id="PS50200"/>
    </source>
</evidence>
<evidence type="ECO:0000313" key="16">
    <source>
        <dbReference type="EMBL" id="CAL1538740.1"/>
    </source>
</evidence>
<comment type="subcellular location">
    <subcellularLocation>
        <location evidence="1">Cytoplasmic vesicle membrane</location>
        <topology evidence="1">Peripheral membrane protein</topology>
        <orientation evidence="1">Cytoplasmic side</orientation>
    </subcellularLocation>
    <subcellularLocation>
        <location evidence="2">Early endosome</location>
    </subcellularLocation>
</comment>
<feature type="compositionally biased region" description="Acidic residues" evidence="13">
    <location>
        <begin position="459"/>
        <end position="473"/>
    </location>
</feature>
<dbReference type="Gene3D" id="3.30.1520.10">
    <property type="entry name" value="Phox-like domain"/>
    <property type="match status" value="1"/>
</dbReference>
<evidence type="ECO:0000256" key="13">
    <source>
        <dbReference type="SAM" id="MobiDB-lite"/>
    </source>
</evidence>
<feature type="region of interest" description="Disordered" evidence="13">
    <location>
        <begin position="417"/>
        <end position="473"/>
    </location>
</feature>
<dbReference type="GO" id="GO:0032456">
    <property type="term" value="P:endocytic recycling"/>
    <property type="evidence" value="ECO:0007669"/>
    <property type="project" value="TreeGrafter"/>
</dbReference>
<reference evidence="16 17" key="1">
    <citation type="submission" date="2024-04" db="EMBL/GenBank/DDBJ databases">
        <authorList>
            <consortium name="Genoscope - CEA"/>
            <person name="William W."/>
        </authorList>
    </citation>
    <scope>NUCLEOTIDE SEQUENCE [LARGE SCALE GENOMIC DNA]</scope>
</reference>
<evidence type="ECO:0000256" key="9">
    <source>
        <dbReference type="ARBA" id="ARBA00023121"/>
    </source>
</evidence>